<dbReference type="Proteomes" id="UP000790787">
    <property type="component" value="Chromosome 9"/>
</dbReference>
<organism evidence="1 2">
    <name type="scientific">Nicotiana tabacum</name>
    <name type="common">Common tobacco</name>
    <dbReference type="NCBI Taxonomy" id="4097"/>
    <lineage>
        <taxon>Eukaryota</taxon>
        <taxon>Viridiplantae</taxon>
        <taxon>Streptophyta</taxon>
        <taxon>Embryophyta</taxon>
        <taxon>Tracheophyta</taxon>
        <taxon>Spermatophyta</taxon>
        <taxon>Magnoliopsida</taxon>
        <taxon>eudicotyledons</taxon>
        <taxon>Gunneridae</taxon>
        <taxon>Pentapetalae</taxon>
        <taxon>asterids</taxon>
        <taxon>lamiids</taxon>
        <taxon>Solanales</taxon>
        <taxon>Solanaceae</taxon>
        <taxon>Nicotianoideae</taxon>
        <taxon>Nicotianeae</taxon>
        <taxon>Nicotiana</taxon>
    </lineage>
</organism>
<name>A0AC58RWK6_TOBAC</name>
<proteinExistence type="predicted"/>
<dbReference type="RefSeq" id="XP_075077078.1">
    <property type="nucleotide sequence ID" value="XM_075220977.1"/>
</dbReference>
<accession>A0AC58RWK6</accession>
<evidence type="ECO:0000313" key="1">
    <source>
        <dbReference type="Proteomes" id="UP000790787"/>
    </source>
</evidence>
<reference evidence="1" key="1">
    <citation type="journal article" date="2014" name="Nat. Commun.">
        <title>The tobacco genome sequence and its comparison with those of tomato and potato.</title>
        <authorList>
            <person name="Sierro N."/>
            <person name="Battey J.N."/>
            <person name="Ouadi S."/>
            <person name="Bakaher N."/>
            <person name="Bovet L."/>
            <person name="Willig A."/>
            <person name="Goepfert S."/>
            <person name="Peitsch M.C."/>
            <person name="Ivanov N.V."/>
        </authorList>
    </citation>
    <scope>NUCLEOTIDE SEQUENCE [LARGE SCALE GENOMIC DNA]</scope>
</reference>
<sequence length="561" mass="65001">MANQVTVGALFQEGTSQVRPPNFNGQHFSYWKVRMKIYAKPYDVKVWCVIKKGNYPLTAAAQPPVDPEDIDEYTNEQITVVQVNAKTRNLLYNAISGEEYEKISNCDTATEMWDKLEVTYEGTSKVKETHINMLVHDYELFQMKEEEFIEEMFARFSKIIGDLKAFGKPYSSGDQVRKILRSLPTTWQKKVVALESQDLNKLSYDELRVDLIAFEKTYLKKKNQEEKKKTVAFKATTERPKNDIDDDPEALEEEIAMVSRNVDSLMRRYRNTIRGRMSSRRTRGFNKNKSFGSWSDEKSSEHEEIANLCFMTILDNDMNKYSGCWTDEDTSDNESKENTENCFMACGETSEVRSYKSDRCNELQDILDLTLKESQKMLNELRRLNREKKDWELKLEVYEIERDVLQDEVQELQMQLNGMHFVSLIFQDGFGNPKTNLILVELTSKDPSKLGYLKESDKNLFKEVTKINGGSVKFGDDSRGKIVGTDTVPFTNNCEITDVYLVDGLNYNLPRKRYGNVYILDGIENLDSYICLESISDDPLLWHKKLGHTSIHLIEKLSKHD</sequence>
<protein>
    <submittedName>
        <fullName evidence="2">Uncharacterized protein LOC107794602</fullName>
    </submittedName>
</protein>
<gene>
    <name evidence="2" type="primary">LOC107794602</name>
</gene>
<evidence type="ECO:0000313" key="2">
    <source>
        <dbReference type="RefSeq" id="XP_075077078.1"/>
    </source>
</evidence>
<reference evidence="2" key="2">
    <citation type="submission" date="2025-08" db="UniProtKB">
        <authorList>
            <consortium name="RefSeq"/>
        </authorList>
    </citation>
    <scope>IDENTIFICATION</scope>
    <source>
        <tissue evidence="2">Leaf</tissue>
    </source>
</reference>
<keyword evidence="1" id="KW-1185">Reference proteome</keyword>